<dbReference type="EMBL" id="HE999757">
    <property type="protein sequence ID" value="CCO12745.2"/>
    <property type="molecule type" value="Genomic_DNA"/>
</dbReference>
<organism evidence="2 3">
    <name type="scientific">Carnobacterium maltaromaticum LMA28</name>
    <dbReference type="NCBI Taxonomy" id="1234679"/>
    <lineage>
        <taxon>Bacteria</taxon>
        <taxon>Bacillati</taxon>
        <taxon>Bacillota</taxon>
        <taxon>Bacilli</taxon>
        <taxon>Lactobacillales</taxon>
        <taxon>Carnobacteriaceae</taxon>
        <taxon>Carnobacterium</taxon>
    </lineage>
</organism>
<dbReference type="AlphaFoldDB" id="K8E760"/>
<evidence type="ECO:0000256" key="1">
    <source>
        <dbReference type="SAM" id="Phobius"/>
    </source>
</evidence>
<keyword evidence="3" id="KW-1185">Reference proteome</keyword>
<evidence type="ECO:0000313" key="3">
    <source>
        <dbReference type="Proteomes" id="UP000000212"/>
    </source>
</evidence>
<feature type="transmembrane region" description="Helical" evidence="1">
    <location>
        <begin position="6"/>
        <end position="25"/>
    </location>
</feature>
<keyword evidence="1" id="KW-1133">Transmembrane helix</keyword>
<dbReference type="RefSeq" id="WP_015077713.1">
    <property type="nucleotide sequence ID" value="NC_019425.2"/>
</dbReference>
<protein>
    <submittedName>
        <fullName evidence="2">Membrane protein</fullName>
    </submittedName>
</protein>
<dbReference type="HOGENOM" id="CLU_3231268_0_0_9"/>
<accession>K8E760</accession>
<keyword evidence="1" id="KW-0472">Membrane</keyword>
<keyword evidence="1" id="KW-0812">Transmembrane</keyword>
<dbReference type="KEGG" id="cml:BN424_3324"/>
<name>K8E760_CARML</name>
<dbReference type="Proteomes" id="UP000000212">
    <property type="component" value="Chromosome"/>
</dbReference>
<dbReference type="STRING" id="1234679.BN424_3324"/>
<evidence type="ECO:0000313" key="2">
    <source>
        <dbReference type="EMBL" id="CCO12745.2"/>
    </source>
</evidence>
<reference evidence="3" key="1">
    <citation type="journal article" date="2013" name="Genome Announc.">
        <title>Complete Chromosome Sequence of Carnobacterium maltaromaticum LMA 28.</title>
        <authorList>
            <person name="Cailliez-Grimal C."/>
            <person name="Chaillou S."/>
            <person name="Anba-Mondoloni J."/>
            <person name="Loux V."/>
            <person name="Afzal M.I."/>
            <person name="Rahman A."/>
            <person name="Kergourlay G."/>
            <person name="Champomier-Verges M.C."/>
            <person name="Zagorec M."/>
            <person name="Dalgaard P."/>
            <person name="Leisner J.J."/>
            <person name="Prevost H."/>
            <person name="Revol-Junelles A.M."/>
            <person name="Borges F."/>
        </authorList>
    </citation>
    <scope>NUCLEOTIDE SEQUENCE</scope>
    <source>
        <strain evidence="3">LMA28</strain>
    </source>
</reference>
<proteinExistence type="predicted"/>
<gene>
    <name evidence="2" type="ORF">BN424_3324</name>
</gene>
<sequence>MSIEIGLVVMYVIGFVFGFSVYHVVRFGVKEWRGLNESSKIEQ</sequence>